<proteinExistence type="predicted"/>
<accession>A0ABU8V8J4</accession>
<feature type="compositionally biased region" description="Basic and acidic residues" evidence="1">
    <location>
        <begin position="1"/>
        <end position="11"/>
    </location>
</feature>
<organism evidence="3 4">
    <name type="scientific">Chromobacterium amazonense</name>
    <dbReference type="NCBI Taxonomy" id="1382803"/>
    <lineage>
        <taxon>Bacteria</taxon>
        <taxon>Pseudomonadati</taxon>
        <taxon>Pseudomonadota</taxon>
        <taxon>Betaproteobacteria</taxon>
        <taxon>Neisseriales</taxon>
        <taxon>Chromobacteriaceae</taxon>
        <taxon>Chromobacterium</taxon>
    </lineage>
</organism>
<gene>
    <name evidence="3" type="ORF">QCL97_019315</name>
</gene>
<dbReference type="Proteomes" id="UP001224516">
    <property type="component" value="Unassembled WGS sequence"/>
</dbReference>
<feature type="region of interest" description="Disordered" evidence="1">
    <location>
        <begin position="1"/>
        <end position="29"/>
    </location>
</feature>
<keyword evidence="4" id="KW-1185">Reference proteome</keyword>
<reference evidence="3 4" key="1">
    <citation type="submission" date="2023-12" db="EMBL/GenBank/DDBJ databases">
        <title>Evaluation and characterization of a potential secondary metabolite violacein from indigenous Chromobacterium amazonense SAM215.</title>
        <authorList>
            <person name="Tarafdar M.R."/>
            <person name="Abedin S.M."/>
            <person name="Atiqua A."/>
            <person name="Saha A."/>
            <person name="Khan S.N."/>
        </authorList>
    </citation>
    <scope>NUCLEOTIDE SEQUENCE [LARGE SCALE GENOMIC DNA]</scope>
    <source>
        <strain evidence="3 4">SAM215</strain>
    </source>
</reference>
<sequence>GHLQHHVDALKAWEAGSNTDKDGKTAKEQAGQQPLLVLSGPAGIASLTEQSQTVFAGTNLNLVAQRDANHTTGRRWIHNVGQHISLFVAGVKDKVALKLIAAKGKVQVQAQSDAMKFTADKDVTITSCKDSIVIQAQEEILLTAGGGFIRIKGGNIEVHCPGAVSVKGASHVLDGATSLTKTYKSEGKKGDLHILYEDADGNPLPGEYIKLFNQDKKEIQAMTGHDGLIKFSDIDFDIFKASQVKRK</sequence>
<dbReference type="Pfam" id="PF10106">
    <property type="entry name" value="DUF2345"/>
    <property type="match status" value="1"/>
</dbReference>
<dbReference type="RefSeq" id="WP_340225111.1">
    <property type="nucleotide sequence ID" value="NZ_JAVFJF020000069.1"/>
</dbReference>
<protein>
    <submittedName>
        <fullName evidence="3">DUF2345 domain-containing protein</fullName>
    </submittedName>
</protein>
<dbReference type="EMBL" id="JAVFJF020000069">
    <property type="protein sequence ID" value="MEJ8676886.1"/>
    <property type="molecule type" value="Genomic_DNA"/>
</dbReference>
<feature type="domain" description="DUF2345" evidence="2">
    <location>
        <begin position="25"/>
        <end position="176"/>
    </location>
</feature>
<evidence type="ECO:0000313" key="3">
    <source>
        <dbReference type="EMBL" id="MEJ8676886.1"/>
    </source>
</evidence>
<feature type="non-terminal residue" evidence="3">
    <location>
        <position position="1"/>
    </location>
</feature>
<evidence type="ECO:0000259" key="2">
    <source>
        <dbReference type="Pfam" id="PF10106"/>
    </source>
</evidence>
<dbReference type="SUPFAM" id="SSF69349">
    <property type="entry name" value="Phage fibre proteins"/>
    <property type="match status" value="1"/>
</dbReference>
<evidence type="ECO:0000313" key="4">
    <source>
        <dbReference type="Proteomes" id="UP001224516"/>
    </source>
</evidence>
<evidence type="ECO:0000256" key="1">
    <source>
        <dbReference type="SAM" id="MobiDB-lite"/>
    </source>
</evidence>
<dbReference type="InterPro" id="IPR018769">
    <property type="entry name" value="VgrG2_DUF2345"/>
</dbReference>
<name>A0ABU8V8J4_9NEIS</name>
<comment type="caution">
    <text evidence="3">The sequence shown here is derived from an EMBL/GenBank/DDBJ whole genome shotgun (WGS) entry which is preliminary data.</text>
</comment>